<dbReference type="InterPro" id="IPR036237">
    <property type="entry name" value="Xyl_isomerase-like_sf"/>
</dbReference>
<reference evidence="2" key="2">
    <citation type="submission" date="2021-04" db="EMBL/GenBank/DDBJ databases">
        <authorList>
            <person name="Gilroy R."/>
        </authorList>
    </citation>
    <scope>NUCLEOTIDE SEQUENCE</scope>
    <source>
        <strain evidence="2">CHK183-5548</strain>
    </source>
</reference>
<accession>A0A9D2PBU6</accession>
<comment type="caution">
    <text evidence="2">The sequence shown here is derived from an EMBL/GenBank/DDBJ whole genome shotgun (WGS) entry which is preliminary data.</text>
</comment>
<protein>
    <submittedName>
        <fullName evidence="2">Sugar phosphate isomerase/epimerase</fullName>
    </submittedName>
</protein>
<dbReference type="Gene3D" id="3.20.20.150">
    <property type="entry name" value="Divalent-metal-dependent TIM barrel enzymes"/>
    <property type="match status" value="1"/>
</dbReference>
<dbReference type="EMBL" id="DWWL01000025">
    <property type="protein sequence ID" value="HJC47171.1"/>
    <property type="molecule type" value="Genomic_DNA"/>
</dbReference>
<dbReference type="InterPro" id="IPR013022">
    <property type="entry name" value="Xyl_isomerase-like_TIM-brl"/>
</dbReference>
<organism evidence="2 3">
    <name type="scientific">Candidatus Lachnoclostridium pullistercoris</name>
    <dbReference type="NCBI Taxonomy" id="2838632"/>
    <lineage>
        <taxon>Bacteria</taxon>
        <taxon>Bacillati</taxon>
        <taxon>Bacillota</taxon>
        <taxon>Clostridia</taxon>
        <taxon>Lachnospirales</taxon>
        <taxon>Lachnospiraceae</taxon>
    </lineage>
</organism>
<keyword evidence="2" id="KW-0413">Isomerase</keyword>
<name>A0A9D2PBU6_9FIRM</name>
<feature type="domain" description="Xylose isomerase-like TIM barrel" evidence="1">
    <location>
        <begin position="28"/>
        <end position="254"/>
    </location>
</feature>
<gene>
    <name evidence="2" type="ORF">IAA04_03870</name>
</gene>
<dbReference type="AlphaFoldDB" id="A0A9D2PBU6"/>
<evidence type="ECO:0000313" key="3">
    <source>
        <dbReference type="Proteomes" id="UP000823883"/>
    </source>
</evidence>
<proteinExistence type="predicted"/>
<dbReference type="PANTHER" id="PTHR12110">
    <property type="entry name" value="HYDROXYPYRUVATE ISOMERASE"/>
    <property type="match status" value="1"/>
</dbReference>
<reference evidence="2" key="1">
    <citation type="journal article" date="2021" name="PeerJ">
        <title>Extensive microbial diversity within the chicken gut microbiome revealed by metagenomics and culture.</title>
        <authorList>
            <person name="Gilroy R."/>
            <person name="Ravi A."/>
            <person name="Getino M."/>
            <person name="Pursley I."/>
            <person name="Horton D.L."/>
            <person name="Alikhan N.F."/>
            <person name="Baker D."/>
            <person name="Gharbi K."/>
            <person name="Hall N."/>
            <person name="Watson M."/>
            <person name="Adriaenssens E.M."/>
            <person name="Foster-Nyarko E."/>
            <person name="Jarju S."/>
            <person name="Secka A."/>
            <person name="Antonio M."/>
            <person name="Oren A."/>
            <person name="Chaudhuri R.R."/>
            <person name="La Ragione R."/>
            <person name="Hildebrand F."/>
            <person name="Pallen M.J."/>
        </authorList>
    </citation>
    <scope>NUCLEOTIDE SEQUENCE</scope>
    <source>
        <strain evidence="2">CHK183-5548</strain>
    </source>
</reference>
<dbReference type="SUPFAM" id="SSF51658">
    <property type="entry name" value="Xylose isomerase-like"/>
    <property type="match status" value="1"/>
</dbReference>
<dbReference type="Proteomes" id="UP000823883">
    <property type="component" value="Unassembled WGS sequence"/>
</dbReference>
<sequence length="257" mass="29337">MATIYISSSLLWNCSLEEIFDWTYRSQLDGIELWAQQFFSREYRRNDYLRLTALYPLKSCVHSQSWDLNLASLNEGIRRQSVAEVKKSIELADSLGLDEVTVHPGRHTLPGASEHSGDYLRESLKELLDYAGKLQIKISLEIMEKTPKEFATSMEAMKQICGSMFSSFCYTLDAAHCDSTEEIFRTLKDYGSHISKIHVSNRKGNQLHTPLDRGDYDMRALLPQLARFGLPLVIEGFDNGRELSAAAENLHFIQTIF</sequence>
<dbReference type="InterPro" id="IPR050312">
    <property type="entry name" value="IolE/XylAMocC-like"/>
</dbReference>
<dbReference type="PANTHER" id="PTHR12110:SF21">
    <property type="entry name" value="XYLOSE ISOMERASE-LIKE TIM BARREL DOMAIN-CONTAINING PROTEIN"/>
    <property type="match status" value="1"/>
</dbReference>
<dbReference type="Pfam" id="PF01261">
    <property type="entry name" value="AP_endonuc_2"/>
    <property type="match status" value="1"/>
</dbReference>
<dbReference type="GO" id="GO:0016853">
    <property type="term" value="F:isomerase activity"/>
    <property type="evidence" value="ECO:0007669"/>
    <property type="project" value="UniProtKB-KW"/>
</dbReference>
<evidence type="ECO:0000313" key="2">
    <source>
        <dbReference type="EMBL" id="HJC47171.1"/>
    </source>
</evidence>
<evidence type="ECO:0000259" key="1">
    <source>
        <dbReference type="Pfam" id="PF01261"/>
    </source>
</evidence>